<feature type="non-terminal residue" evidence="2">
    <location>
        <position position="39"/>
    </location>
</feature>
<evidence type="ECO:0000256" key="1">
    <source>
        <dbReference type="SAM" id="MobiDB-lite"/>
    </source>
</evidence>
<dbReference type="AlphaFoldDB" id="A0A382J4B4"/>
<sequence>MRILNLPDGAQEGGGDAMQVSDEDVQAIAALQEQNKGMR</sequence>
<gene>
    <name evidence="2" type="ORF">METZ01_LOCUS259734</name>
</gene>
<evidence type="ECO:0000313" key="2">
    <source>
        <dbReference type="EMBL" id="SVC06880.1"/>
    </source>
</evidence>
<dbReference type="EMBL" id="UINC01071736">
    <property type="protein sequence ID" value="SVC06880.1"/>
    <property type="molecule type" value="Genomic_DNA"/>
</dbReference>
<name>A0A382J4B4_9ZZZZ</name>
<reference evidence="2" key="1">
    <citation type="submission" date="2018-05" db="EMBL/GenBank/DDBJ databases">
        <authorList>
            <person name="Lanie J.A."/>
            <person name="Ng W.-L."/>
            <person name="Kazmierczak K.M."/>
            <person name="Andrzejewski T.M."/>
            <person name="Davidsen T.M."/>
            <person name="Wayne K.J."/>
            <person name="Tettelin H."/>
            <person name="Glass J.I."/>
            <person name="Rusch D."/>
            <person name="Podicherti R."/>
            <person name="Tsui H.-C.T."/>
            <person name="Winkler M.E."/>
        </authorList>
    </citation>
    <scope>NUCLEOTIDE SEQUENCE</scope>
</reference>
<accession>A0A382J4B4</accession>
<feature type="region of interest" description="Disordered" evidence="1">
    <location>
        <begin position="1"/>
        <end position="20"/>
    </location>
</feature>
<organism evidence="2">
    <name type="scientific">marine metagenome</name>
    <dbReference type="NCBI Taxonomy" id="408172"/>
    <lineage>
        <taxon>unclassified sequences</taxon>
        <taxon>metagenomes</taxon>
        <taxon>ecological metagenomes</taxon>
    </lineage>
</organism>
<protein>
    <submittedName>
        <fullName evidence="2">Uncharacterized protein</fullName>
    </submittedName>
</protein>
<proteinExistence type="predicted"/>